<evidence type="ECO:0000256" key="2">
    <source>
        <dbReference type="SAM" id="Phobius"/>
    </source>
</evidence>
<keyword evidence="4" id="KW-1185">Reference proteome</keyword>
<dbReference type="HOGENOM" id="CLU_1956643_0_0_11"/>
<sequence>MSRPADHGRRVDRDRTATRLSTEMGWAWWLGLVLVPLLLSVLGRGASGGVPSVFFWAVAAYVAGSLVAFPAADRVGVREPVRRAVPGPAWRAVPPAAAVPGEASPCDPSAPSLPGDSPAATTPVTGLS</sequence>
<dbReference type="KEGG" id="ica:Intca_1486"/>
<keyword evidence="2" id="KW-0472">Membrane</keyword>
<evidence type="ECO:0000313" key="3">
    <source>
        <dbReference type="EMBL" id="ADU48001.1"/>
    </source>
</evidence>
<dbReference type="AlphaFoldDB" id="E6S7U4"/>
<feature type="transmembrane region" description="Helical" evidence="2">
    <location>
        <begin position="26"/>
        <end position="47"/>
    </location>
</feature>
<dbReference type="EMBL" id="CP002343">
    <property type="protein sequence ID" value="ADU48001.1"/>
    <property type="molecule type" value="Genomic_DNA"/>
</dbReference>
<keyword evidence="2" id="KW-1133">Transmembrane helix</keyword>
<name>E6S7U4_INTC7</name>
<protein>
    <submittedName>
        <fullName evidence="3">Uncharacterized protein</fullName>
    </submittedName>
</protein>
<reference evidence="3 4" key="1">
    <citation type="journal article" date="2010" name="Stand. Genomic Sci.">
        <title>Complete genome sequence of Intrasporangium calvum type strain (7 KIP).</title>
        <authorList>
            <person name="Del Rio T.G."/>
            <person name="Chertkov O."/>
            <person name="Yasawong M."/>
            <person name="Lucas S."/>
            <person name="Deshpande S."/>
            <person name="Cheng J.F."/>
            <person name="Detter C."/>
            <person name="Tapia R."/>
            <person name="Han C."/>
            <person name="Goodwin L."/>
            <person name="Pitluck S."/>
            <person name="Liolios K."/>
            <person name="Ivanova N."/>
            <person name="Mavromatis K."/>
            <person name="Pati A."/>
            <person name="Chen A."/>
            <person name="Palaniappan K."/>
            <person name="Land M."/>
            <person name="Hauser L."/>
            <person name="Chang Y.J."/>
            <person name="Jeffries C.D."/>
            <person name="Rohde M."/>
            <person name="Pukall R."/>
            <person name="Sikorski J."/>
            <person name="Goker M."/>
            <person name="Woyke T."/>
            <person name="Bristow J."/>
            <person name="Eisen J.A."/>
            <person name="Markowitz V."/>
            <person name="Hugenholtz P."/>
            <person name="Kyrpides N.C."/>
            <person name="Klenk H.P."/>
            <person name="Lapidus A."/>
        </authorList>
    </citation>
    <scope>NUCLEOTIDE SEQUENCE [LARGE SCALE GENOMIC DNA]</scope>
    <source>
        <strain evidence="4">ATCC 23552 / DSM 43043 / JCM 3097 / NBRC 12989 / 7 KIP</strain>
    </source>
</reference>
<dbReference type="Proteomes" id="UP000008914">
    <property type="component" value="Chromosome"/>
</dbReference>
<accession>E6S7U4</accession>
<feature type="transmembrane region" description="Helical" evidence="2">
    <location>
        <begin position="53"/>
        <end position="72"/>
    </location>
</feature>
<organism evidence="3 4">
    <name type="scientific">Intrasporangium calvum (strain ATCC 23552 / DSM 43043 / JCM 3097 / NBRC 12989 / NCIMB 10167 / NRRL B-3866 / 7 KIP)</name>
    <dbReference type="NCBI Taxonomy" id="710696"/>
    <lineage>
        <taxon>Bacteria</taxon>
        <taxon>Bacillati</taxon>
        <taxon>Actinomycetota</taxon>
        <taxon>Actinomycetes</taxon>
        <taxon>Micrococcales</taxon>
        <taxon>Intrasporangiaceae</taxon>
        <taxon>Intrasporangium</taxon>
    </lineage>
</organism>
<keyword evidence="2" id="KW-0812">Transmembrane</keyword>
<evidence type="ECO:0000256" key="1">
    <source>
        <dbReference type="SAM" id="MobiDB-lite"/>
    </source>
</evidence>
<feature type="compositionally biased region" description="Polar residues" evidence="1">
    <location>
        <begin position="119"/>
        <end position="128"/>
    </location>
</feature>
<feature type="region of interest" description="Disordered" evidence="1">
    <location>
        <begin position="96"/>
        <end position="128"/>
    </location>
</feature>
<gene>
    <name evidence="3" type="ordered locus">Intca_1486</name>
</gene>
<proteinExistence type="predicted"/>
<evidence type="ECO:0000313" key="4">
    <source>
        <dbReference type="Proteomes" id="UP000008914"/>
    </source>
</evidence>